<sequence length="56" mass="6401">MILDSINQELLTLKEKKNYRSLPQLIHDGRDVTVDGRRMLNLSSNDYLGLANEVSL</sequence>
<dbReference type="EMBL" id="VWFN01000281">
    <property type="protein sequence ID" value="KAA4631950.1"/>
    <property type="molecule type" value="Genomic_DNA"/>
</dbReference>
<accession>A0A642C5F4</accession>
<comment type="caution">
    <text evidence="1">The sequence shown here is derived from an EMBL/GenBank/DDBJ whole genome shotgun (WGS) entry which is preliminary data.</text>
</comment>
<protein>
    <submittedName>
        <fullName evidence="1">8-amino-7-oxononanoate synthase</fullName>
    </submittedName>
</protein>
<dbReference type="AlphaFoldDB" id="A0A642C5F4"/>
<dbReference type="Gene3D" id="3.90.1150.10">
    <property type="entry name" value="Aspartate Aminotransferase, domain 1"/>
    <property type="match status" value="1"/>
</dbReference>
<name>A0A642C5F4_BACOV</name>
<organism evidence="1">
    <name type="scientific">Bacteroides ovatus</name>
    <dbReference type="NCBI Taxonomy" id="28116"/>
    <lineage>
        <taxon>Bacteria</taxon>
        <taxon>Pseudomonadati</taxon>
        <taxon>Bacteroidota</taxon>
        <taxon>Bacteroidia</taxon>
        <taxon>Bacteroidales</taxon>
        <taxon>Bacteroidaceae</taxon>
        <taxon>Bacteroides</taxon>
    </lineage>
</organism>
<proteinExistence type="predicted"/>
<evidence type="ECO:0000313" key="1">
    <source>
        <dbReference type="EMBL" id="KAA4631950.1"/>
    </source>
</evidence>
<reference evidence="1" key="1">
    <citation type="journal article" date="2019" name="Nat. Med.">
        <title>A library of human gut bacterial isolates paired with longitudinal multiomics data enables mechanistic microbiome research.</title>
        <authorList>
            <person name="Poyet M."/>
            <person name="Groussin M."/>
            <person name="Gibbons S.M."/>
            <person name="Avila-Pacheco J."/>
            <person name="Jiang X."/>
            <person name="Kearney S.M."/>
            <person name="Perrotta A.R."/>
            <person name="Berdy B."/>
            <person name="Zhao S."/>
            <person name="Lieberman T.D."/>
            <person name="Swanson P.K."/>
            <person name="Smith M."/>
            <person name="Roesemann S."/>
            <person name="Alexander J.E."/>
            <person name="Rich S.A."/>
            <person name="Livny J."/>
            <person name="Vlamakis H."/>
            <person name="Clish C."/>
            <person name="Bullock K."/>
            <person name="Deik A."/>
            <person name="Scott J."/>
            <person name="Pierce K.A."/>
            <person name="Xavier R.J."/>
            <person name="Alm E.J."/>
        </authorList>
    </citation>
    <scope>NUCLEOTIDE SEQUENCE</scope>
    <source>
        <strain evidence="1">BIOML-A13</strain>
    </source>
</reference>
<gene>
    <name evidence="1" type="ORF">F3B51_29370</name>
</gene>
<dbReference type="InterPro" id="IPR015422">
    <property type="entry name" value="PyrdxlP-dep_Trfase_small"/>
</dbReference>
<feature type="non-terminal residue" evidence="1">
    <location>
        <position position="56"/>
    </location>
</feature>